<keyword evidence="2" id="KW-1185">Reference proteome</keyword>
<name>A0A5E4NIN2_9HEMI</name>
<evidence type="ECO:0000313" key="1">
    <source>
        <dbReference type="EMBL" id="VVC43015.1"/>
    </source>
</evidence>
<sequence length="111" mass="12134">MARDTPDESVPLELIIPGNNTKRGSLVSSRFVDLDTAEGLSNGHSNGPVHKPLKLKNLISKGEAFDTLHQNSNKRVTVKKKTTIATSDLSADRIKRSKANSSRELLCEPHC</sequence>
<accession>A0A5E4NIN2</accession>
<dbReference type="EMBL" id="CABPRJ010002367">
    <property type="protein sequence ID" value="VVC43015.1"/>
    <property type="molecule type" value="Genomic_DNA"/>
</dbReference>
<dbReference type="AlphaFoldDB" id="A0A5E4NIN2"/>
<gene>
    <name evidence="1" type="ORF">CINCED_3A019356</name>
</gene>
<evidence type="ECO:0000313" key="2">
    <source>
        <dbReference type="Proteomes" id="UP000325440"/>
    </source>
</evidence>
<organism evidence="1 2">
    <name type="scientific">Cinara cedri</name>
    <dbReference type="NCBI Taxonomy" id="506608"/>
    <lineage>
        <taxon>Eukaryota</taxon>
        <taxon>Metazoa</taxon>
        <taxon>Ecdysozoa</taxon>
        <taxon>Arthropoda</taxon>
        <taxon>Hexapoda</taxon>
        <taxon>Insecta</taxon>
        <taxon>Pterygota</taxon>
        <taxon>Neoptera</taxon>
        <taxon>Paraneoptera</taxon>
        <taxon>Hemiptera</taxon>
        <taxon>Sternorrhyncha</taxon>
        <taxon>Aphidomorpha</taxon>
        <taxon>Aphidoidea</taxon>
        <taxon>Aphididae</taxon>
        <taxon>Lachninae</taxon>
        <taxon>Cinara</taxon>
    </lineage>
</organism>
<dbReference type="OrthoDB" id="10431669at2759"/>
<dbReference type="Proteomes" id="UP000325440">
    <property type="component" value="Unassembled WGS sequence"/>
</dbReference>
<reference evidence="1 2" key="1">
    <citation type="submission" date="2019-08" db="EMBL/GenBank/DDBJ databases">
        <authorList>
            <person name="Alioto T."/>
            <person name="Alioto T."/>
            <person name="Gomez Garrido J."/>
        </authorList>
    </citation>
    <scope>NUCLEOTIDE SEQUENCE [LARGE SCALE GENOMIC DNA]</scope>
</reference>
<proteinExistence type="predicted"/>
<protein>
    <submittedName>
        <fullName evidence="1">Uncharacterized protein</fullName>
    </submittedName>
</protein>